<evidence type="ECO:0000313" key="1">
    <source>
        <dbReference type="EMBL" id="GAJ12488.1"/>
    </source>
</evidence>
<name>X1U4L8_9ZZZZ</name>
<proteinExistence type="predicted"/>
<comment type="caution">
    <text evidence="1">The sequence shown here is derived from an EMBL/GenBank/DDBJ whole genome shotgun (WGS) entry which is preliminary data.</text>
</comment>
<dbReference type="AlphaFoldDB" id="X1U4L8"/>
<reference evidence="1" key="1">
    <citation type="journal article" date="2014" name="Front. Microbiol.">
        <title>High frequency of phylogenetically diverse reductive dehalogenase-homologous genes in deep subseafloor sedimentary metagenomes.</title>
        <authorList>
            <person name="Kawai M."/>
            <person name="Futagami T."/>
            <person name="Toyoda A."/>
            <person name="Takaki Y."/>
            <person name="Nishi S."/>
            <person name="Hori S."/>
            <person name="Arai W."/>
            <person name="Tsubouchi T."/>
            <person name="Morono Y."/>
            <person name="Uchiyama I."/>
            <person name="Ito T."/>
            <person name="Fujiyama A."/>
            <person name="Inagaki F."/>
            <person name="Takami H."/>
        </authorList>
    </citation>
    <scope>NUCLEOTIDE SEQUENCE</scope>
    <source>
        <strain evidence="1">Expedition CK06-06</strain>
    </source>
</reference>
<accession>X1U4L8</accession>
<organism evidence="1">
    <name type="scientific">marine sediment metagenome</name>
    <dbReference type="NCBI Taxonomy" id="412755"/>
    <lineage>
        <taxon>unclassified sequences</taxon>
        <taxon>metagenomes</taxon>
        <taxon>ecological metagenomes</taxon>
    </lineage>
</organism>
<dbReference type="EMBL" id="BARW01028399">
    <property type="protein sequence ID" value="GAJ12488.1"/>
    <property type="molecule type" value="Genomic_DNA"/>
</dbReference>
<protein>
    <recommendedName>
        <fullName evidence="2">GLUG domain-containing protein</fullName>
    </recommendedName>
</protein>
<evidence type="ECO:0008006" key="2">
    <source>
        <dbReference type="Google" id="ProtNLM"/>
    </source>
</evidence>
<feature type="non-terminal residue" evidence="1">
    <location>
        <position position="170"/>
    </location>
</feature>
<gene>
    <name evidence="1" type="ORF">S12H4_45857</name>
</gene>
<sequence>MTGSGTAADPYKIYDVNDLQAMNDDLTAYYELANDIDASATSGWNGGLGFAPIGPSYANAFTGQFDGKNFCIDSLTIARPATSTIGLFGEAFNVVTIQNVGLTNVNISGLHGTGALIGLIRGTIISCYSTGTVQGENRCGGLVGSSQVGEVLSSYSTCTVMGTSYASVGG</sequence>
<dbReference type="Gene3D" id="2.160.20.110">
    <property type="match status" value="1"/>
</dbReference>